<keyword evidence="2" id="KW-1185">Reference proteome</keyword>
<evidence type="ECO:0000313" key="2">
    <source>
        <dbReference type="Proteomes" id="UP000000768"/>
    </source>
</evidence>
<dbReference type="OMA" id="NTHLADY"/>
<dbReference type="EMBL" id="CM000761">
    <property type="protein sequence ID" value="OQU88917.1"/>
    <property type="molecule type" value="Genomic_DNA"/>
</dbReference>
<dbReference type="Proteomes" id="UP000000768">
    <property type="component" value="Chromosome 2"/>
</dbReference>
<reference evidence="1 2" key="1">
    <citation type="journal article" date="2009" name="Nature">
        <title>The Sorghum bicolor genome and the diversification of grasses.</title>
        <authorList>
            <person name="Paterson A.H."/>
            <person name="Bowers J.E."/>
            <person name="Bruggmann R."/>
            <person name="Dubchak I."/>
            <person name="Grimwood J."/>
            <person name="Gundlach H."/>
            <person name="Haberer G."/>
            <person name="Hellsten U."/>
            <person name="Mitros T."/>
            <person name="Poliakov A."/>
            <person name="Schmutz J."/>
            <person name="Spannagl M."/>
            <person name="Tang H."/>
            <person name="Wang X."/>
            <person name="Wicker T."/>
            <person name="Bharti A.K."/>
            <person name="Chapman J."/>
            <person name="Feltus F.A."/>
            <person name="Gowik U."/>
            <person name="Grigoriev I.V."/>
            <person name="Lyons E."/>
            <person name="Maher C.A."/>
            <person name="Martis M."/>
            <person name="Narechania A."/>
            <person name="Otillar R.P."/>
            <person name="Penning B.W."/>
            <person name="Salamov A.A."/>
            <person name="Wang Y."/>
            <person name="Zhang L."/>
            <person name="Carpita N.C."/>
            <person name="Freeling M."/>
            <person name="Gingle A.R."/>
            <person name="Hash C.T."/>
            <person name="Keller B."/>
            <person name="Klein P."/>
            <person name="Kresovich S."/>
            <person name="McCann M.C."/>
            <person name="Ming R."/>
            <person name="Peterson D.G."/>
            <person name="Mehboob-ur-Rahman"/>
            <person name="Ware D."/>
            <person name="Westhoff P."/>
            <person name="Mayer K.F."/>
            <person name="Messing J."/>
            <person name="Rokhsar D.S."/>
        </authorList>
    </citation>
    <scope>NUCLEOTIDE SEQUENCE [LARGE SCALE GENOMIC DNA]</scope>
    <source>
        <strain evidence="2">cv. BTx623</strain>
    </source>
</reference>
<name>A0A1W0W3G4_SORBI</name>
<dbReference type="AlphaFoldDB" id="A0A1W0W3G4"/>
<dbReference type="InParanoid" id="A0A1W0W3G4"/>
<accession>A0A1W0W3G4</accession>
<organism evidence="1 2">
    <name type="scientific">Sorghum bicolor</name>
    <name type="common">Sorghum</name>
    <name type="synonym">Sorghum vulgare</name>
    <dbReference type="NCBI Taxonomy" id="4558"/>
    <lineage>
        <taxon>Eukaryota</taxon>
        <taxon>Viridiplantae</taxon>
        <taxon>Streptophyta</taxon>
        <taxon>Embryophyta</taxon>
        <taxon>Tracheophyta</taxon>
        <taxon>Spermatophyta</taxon>
        <taxon>Magnoliopsida</taxon>
        <taxon>Liliopsida</taxon>
        <taxon>Poales</taxon>
        <taxon>Poaceae</taxon>
        <taxon>PACMAD clade</taxon>
        <taxon>Panicoideae</taxon>
        <taxon>Andropogonodae</taxon>
        <taxon>Andropogoneae</taxon>
        <taxon>Sorghinae</taxon>
        <taxon>Sorghum</taxon>
    </lineage>
</organism>
<evidence type="ECO:0008006" key="3">
    <source>
        <dbReference type="Google" id="ProtNLM"/>
    </source>
</evidence>
<dbReference type="Gramene" id="OQU88917">
    <property type="protein sequence ID" value="OQU88917"/>
    <property type="gene ID" value="SORBI_3002G121450"/>
</dbReference>
<gene>
    <name evidence="1" type="ORF">SORBI_3002G121450</name>
</gene>
<evidence type="ECO:0000313" key="1">
    <source>
        <dbReference type="EMBL" id="OQU88917.1"/>
    </source>
</evidence>
<sequence length="255" mass="29950">MLHVFSSRTGHWEERAFVREGMPAGTVEKMRLDREEPTIYGPRRRYAVYYHHGSLYVHCHGSFVTRLSFSNSEYQIIVAPTNVEYGKPYLGKLQKDICFGIVDDDHRQLKIWTLNESCGQMEWVLKYEVEVGYYAHYVASLPHHNARQPDGSWTVEEDGYWTVEEDKTSIQESYEGLDIIGFHPFKEVVFMAQRFRVVAYHFNASKIQYLGFSRPKCYYHNHTNGIYESFLYTLCMIGDLLYGDGTHNARLYHRV</sequence>
<dbReference type="PANTHER" id="PTHR34591:SF21">
    <property type="entry name" value="F-BOX DOMAIN CONTAINING PROTEIN, EXPRESSED"/>
    <property type="match status" value="1"/>
</dbReference>
<reference evidence="2" key="2">
    <citation type="journal article" date="2018" name="Plant J.">
        <title>The Sorghum bicolor reference genome: improved assembly, gene annotations, a transcriptome atlas, and signatures of genome organization.</title>
        <authorList>
            <person name="McCormick R.F."/>
            <person name="Truong S.K."/>
            <person name="Sreedasyam A."/>
            <person name="Jenkins J."/>
            <person name="Shu S."/>
            <person name="Sims D."/>
            <person name="Kennedy M."/>
            <person name="Amirebrahimi M."/>
            <person name="Weers B.D."/>
            <person name="McKinley B."/>
            <person name="Mattison A."/>
            <person name="Morishige D.T."/>
            <person name="Grimwood J."/>
            <person name="Schmutz J."/>
            <person name="Mullet J.E."/>
        </authorList>
    </citation>
    <scope>NUCLEOTIDE SEQUENCE [LARGE SCALE GENOMIC DNA]</scope>
    <source>
        <strain evidence="2">cv. BTx623</strain>
    </source>
</reference>
<proteinExistence type="predicted"/>
<dbReference type="PANTHER" id="PTHR34591">
    <property type="entry name" value="OS03G0653100 PROTEIN-RELATED"/>
    <property type="match status" value="1"/>
</dbReference>
<protein>
    <recommendedName>
        <fullName evidence="3">F-box associated domain-containing protein</fullName>
    </recommendedName>
</protein>